<dbReference type="PANTHER" id="PTHR42648">
    <property type="entry name" value="TRANSPOSASE, PUTATIVE-RELATED"/>
    <property type="match status" value="1"/>
</dbReference>
<evidence type="ECO:0000259" key="10">
    <source>
        <dbReference type="PROSITE" id="PS50994"/>
    </source>
</evidence>
<evidence type="ECO:0000313" key="12">
    <source>
        <dbReference type="Proteomes" id="UP001307889"/>
    </source>
</evidence>
<accession>A0ABN7B9N1</accession>
<keyword evidence="3" id="KW-0255">Endonuclease</keyword>
<organism evidence="11 12">
    <name type="scientific">Nesidiocoris tenuis</name>
    <dbReference type="NCBI Taxonomy" id="355587"/>
    <lineage>
        <taxon>Eukaryota</taxon>
        <taxon>Metazoa</taxon>
        <taxon>Ecdysozoa</taxon>
        <taxon>Arthropoda</taxon>
        <taxon>Hexapoda</taxon>
        <taxon>Insecta</taxon>
        <taxon>Pterygota</taxon>
        <taxon>Neoptera</taxon>
        <taxon>Paraneoptera</taxon>
        <taxon>Hemiptera</taxon>
        <taxon>Heteroptera</taxon>
        <taxon>Panheteroptera</taxon>
        <taxon>Cimicomorpha</taxon>
        <taxon>Miridae</taxon>
        <taxon>Dicyphina</taxon>
        <taxon>Nesidiocoris</taxon>
    </lineage>
</organism>
<evidence type="ECO:0000256" key="7">
    <source>
        <dbReference type="ARBA" id="ARBA00022918"/>
    </source>
</evidence>
<keyword evidence="6" id="KW-0229">DNA integration</keyword>
<evidence type="ECO:0000256" key="2">
    <source>
        <dbReference type="ARBA" id="ARBA00022723"/>
    </source>
</evidence>
<keyword evidence="8" id="KW-0548">Nucleotidyltransferase</keyword>
<evidence type="ECO:0000256" key="1">
    <source>
        <dbReference type="ARBA" id="ARBA00022722"/>
    </source>
</evidence>
<dbReference type="PANTHER" id="PTHR42648:SF11">
    <property type="entry name" value="TRANSPOSON TY4-P GAG-POL POLYPROTEIN"/>
    <property type="match status" value="1"/>
</dbReference>
<keyword evidence="8" id="KW-0808">Transferase</keyword>
<keyword evidence="8" id="KW-0239">DNA-directed DNA polymerase</keyword>
<keyword evidence="12" id="KW-1185">Reference proteome</keyword>
<evidence type="ECO:0000256" key="8">
    <source>
        <dbReference type="ARBA" id="ARBA00022932"/>
    </source>
</evidence>
<dbReference type="InterPro" id="IPR036397">
    <property type="entry name" value="RNaseH_sf"/>
</dbReference>
<dbReference type="Gene3D" id="3.30.420.10">
    <property type="entry name" value="Ribonuclease H-like superfamily/Ribonuclease H"/>
    <property type="match status" value="1"/>
</dbReference>
<evidence type="ECO:0000256" key="4">
    <source>
        <dbReference type="ARBA" id="ARBA00022801"/>
    </source>
</evidence>
<dbReference type="InterPro" id="IPR039537">
    <property type="entry name" value="Retrotran_Ty1/copia-like"/>
</dbReference>
<evidence type="ECO:0000256" key="5">
    <source>
        <dbReference type="ARBA" id="ARBA00022842"/>
    </source>
</evidence>
<dbReference type="SUPFAM" id="SSF53098">
    <property type="entry name" value="Ribonuclease H-like"/>
    <property type="match status" value="1"/>
</dbReference>
<keyword evidence="5" id="KW-0460">Magnesium</keyword>
<dbReference type="EMBL" id="AP028918">
    <property type="protein sequence ID" value="BES99517.1"/>
    <property type="molecule type" value="Genomic_DNA"/>
</dbReference>
<dbReference type="Pfam" id="PF00665">
    <property type="entry name" value="rve"/>
    <property type="match status" value="1"/>
</dbReference>
<keyword evidence="4" id="KW-0378">Hydrolase</keyword>
<keyword evidence="9" id="KW-0233">DNA recombination</keyword>
<sequence length="97" mass="11089">MRKLSLGGAKYFITFTDDKSRWTTIKFLKKKSESLTAFKEFKTWAENTTGQKIKNLQSDNGGEYTSKEFTKFLKEAGIGRRLSCPDTPQQNGIAERI</sequence>
<keyword evidence="2" id="KW-0479">Metal-binding</keyword>
<evidence type="ECO:0000256" key="3">
    <source>
        <dbReference type="ARBA" id="ARBA00022759"/>
    </source>
</evidence>
<evidence type="ECO:0000313" key="11">
    <source>
        <dbReference type="EMBL" id="BES99517.1"/>
    </source>
</evidence>
<protein>
    <recommendedName>
        <fullName evidence="10">Integrase catalytic domain-containing protein</fullName>
    </recommendedName>
</protein>
<dbReference type="Proteomes" id="UP001307889">
    <property type="component" value="Chromosome 10"/>
</dbReference>
<reference evidence="11 12" key="1">
    <citation type="submission" date="2023-09" db="EMBL/GenBank/DDBJ databases">
        <title>Nesidiocoris tenuis whole genome shotgun sequence.</title>
        <authorList>
            <person name="Shibata T."/>
            <person name="Shimoda M."/>
            <person name="Kobayashi T."/>
            <person name="Uehara T."/>
        </authorList>
    </citation>
    <scope>NUCLEOTIDE SEQUENCE [LARGE SCALE GENOMIC DNA]</scope>
    <source>
        <strain evidence="11 12">Japan</strain>
    </source>
</reference>
<dbReference type="PROSITE" id="PS50994">
    <property type="entry name" value="INTEGRASE"/>
    <property type="match status" value="1"/>
</dbReference>
<feature type="domain" description="Integrase catalytic" evidence="10">
    <location>
        <begin position="1"/>
        <end position="97"/>
    </location>
</feature>
<evidence type="ECO:0000256" key="6">
    <source>
        <dbReference type="ARBA" id="ARBA00022908"/>
    </source>
</evidence>
<dbReference type="InterPro" id="IPR001584">
    <property type="entry name" value="Integrase_cat-core"/>
</dbReference>
<keyword evidence="1" id="KW-0540">Nuclease</keyword>
<keyword evidence="7" id="KW-0695">RNA-directed DNA polymerase</keyword>
<name>A0ABN7B9N1_9HEMI</name>
<gene>
    <name evidence="11" type="ORF">NTJ_12335</name>
</gene>
<proteinExistence type="predicted"/>
<evidence type="ECO:0000256" key="9">
    <source>
        <dbReference type="ARBA" id="ARBA00023172"/>
    </source>
</evidence>
<dbReference type="InterPro" id="IPR012337">
    <property type="entry name" value="RNaseH-like_sf"/>
</dbReference>